<proteinExistence type="predicted"/>
<accession>A0ACD1H7Q7</accession>
<protein>
    <submittedName>
        <fullName evidence="1">Uncharacterized protein</fullName>
    </submittedName>
</protein>
<keyword evidence="2" id="KW-1185">Reference proteome</keyword>
<organism evidence="1 2">
    <name type="scientific">Aspergillus aculeatinus CBS 121060</name>
    <dbReference type="NCBI Taxonomy" id="1448322"/>
    <lineage>
        <taxon>Eukaryota</taxon>
        <taxon>Fungi</taxon>
        <taxon>Dikarya</taxon>
        <taxon>Ascomycota</taxon>
        <taxon>Pezizomycotina</taxon>
        <taxon>Eurotiomycetes</taxon>
        <taxon>Eurotiomycetidae</taxon>
        <taxon>Eurotiales</taxon>
        <taxon>Aspergillaceae</taxon>
        <taxon>Aspergillus</taxon>
        <taxon>Aspergillus subgen. Circumdati</taxon>
    </lineage>
</organism>
<evidence type="ECO:0000313" key="1">
    <source>
        <dbReference type="EMBL" id="RAH69442.1"/>
    </source>
</evidence>
<sequence length="65" mass="7068">MGKIGFNSFLVFIKRTDNPGCFCGEAPETVHHVLLNCSCYRALWRAGGDSNPGPLQTLAEALTEL</sequence>
<evidence type="ECO:0000313" key="2">
    <source>
        <dbReference type="Proteomes" id="UP000249661"/>
    </source>
</evidence>
<dbReference type="EMBL" id="KZ824960">
    <property type="protein sequence ID" value="RAH69442.1"/>
    <property type="molecule type" value="Genomic_DNA"/>
</dbReference>
<dbReference type="Proteomes" id="UP000249661">
    <property type="component" value="Unassembled WGS sequence"/>
</dbReference>
<gene>
    <name evidence="1" type="ORF">BO66DRAFT_392416</name>
</gene>
<reference evidence="1" key="1">
    <citation type="submission" date="2018-02" db="EMBL/GenBank/DDBJ databases">
        <title>The genomes of Aspergillus section Nigri reveals drivers in fungal speciation.</title>
        <authorList>
            <consortium name="DOE Joint Genome Institute"/>
            <person name="Vesth T.C."/>
            <person name="Nybo J."/>
            <person name="Theobald S."/>
            <person name="Brandl J."/>
            <person name="Frisvad J.C."/>
            <person name="Nielsen K.F."/>
            <person name="Lyhne E.K."/>
            <person name="Kogle M.E."/>
            <person name="Kuo A."/>
            <person name="Riley R."/>
            <person name="Clum A."/>
            <person name="Nolan M."/>
            <person name="Lipzen A."/>
            <person name="Salamov A."/>
            <person name="Henrissat B."/>
            <person name="Wiebenga A."/>
            <person name="De vries R.P."/>
            <person name="Grigoriev I.V."/>
            <person name="Mortensen U.H."/>
            <person name="Andersen M.R."/>
            <person name="Baker S.E."/>
        </authorList>
    </citation>
    <scope>NUCLEOTIDE SEQUENCE</scope>
    <source>
        <strain evidence="1">CBS 121060</strain>
    </source>
</reference>
<name>A0ACD1H7Q7_9EURO</name>